<comment type="caution">
    <text evidence="2">The sequence shown here is derived from an EMBL/GenBank/DDBJ whole genome shotgun (WGS) entry which is preliminary data.</text>
</comment>
<name>A0A1I4VM25_9HYPH</name>
<dbReference type="AlphaFoldDB" id="A0A1I4VM25"/>
<keyword evidence="3" id="KW-1185">Reference proteome</keyword>
<evidence type="ECO:0000313" key="2">
    <source>
        <dbReference type="EMBL" id="PKR89629.1"/>
    </source>
</evidence>
<keyword evidence="1" id="KW-0732">Signal</keyword>
<protein>
    <submittedName>
        <fullName evidence="2">Tat pathway signal protein</fullName>
    </submittedName>
</protein>
<sequence length="152" mass="15683">MTVSLSAIRRMFAFLLTASVSAFPALAQTSPPSSSKAGAFSLELNRLDGVGGDCRVTLVEKNGTPSTFAALKLDLVVFDGAGIVSKRVGVDAGPLKAGRTVVKTFDLKGLACGDVGRLLINDVLACEADGLAADACLDLVEPRSRVAAPFDK</sequence>
<dbReference type="OrthoDB" id="7707524at2"/>
<proteinExistence type="predicted"/>
<feature type="signal peptide" evidence="1">
    <location>
        <begin position="1"/>
        <end position="27"/>
    </location>
</feature>
<reference evidence="2 3" key="1">
    <citation type="submission" date="2017-12" db="EMBL/GenBank/DDBJ databases">
        <title>Anaerobic carbon monoxide metabolism by Pleomorphomonas carboxyditropha sp. nov., a new mesophilic hydrogenogenic carboxidotroph.</title>
        <authorList>
            <person name="Esquivel-Elizondo S."/>
            <person name="Krajmalnik-Brown R."/>
        </authorList>
    </citation>
    <scope>NUCLEOTIDE SEQUENCE [LARGE SCALE GENOMIC DNA]</scope>
    <source>
        <strain evidence="2 3">R5-392</strain>
    </source>
</reference>
<dbReference type="RefSeq" id="WP_101288937.1">
    <property type="nucleotide sequence ID" value="NZ_FOUQ01000012.1"/>
</dbReference>
<gene>
    <name evidence="2" type="ORF">CXZ10_09720</name>
</gene>
<dbReference type="EMBL" id="PJNW01000005">
    <property type="protein sequence ID" value="PKR89629.1"/>
    <property type="molecule type" value="Genomic_DNA"/>
</dbReference>
<organism evidence="2 3">
    <name type="scientific">Pleomorphomonas diazotrophica</name>
    <dbReference type="NCBI Taxonomy" id="1166257"/>
    <lineage>
        <taxon>Bacteria</taxon>
        <taxon>Pseudomonadati</taxon>
        <taxon>Pseudomonadota</taxon>
        <taxon>Alphaproteobacteria</taxon>
        <taxon>Hyphomicrobiales</taxon>
        <taxon>Pleomorphomonadaceae</taxon>
        <taxon>Pleomorphomonas</taxon>
    </lineage>
</organism>
<evidence type="ECO:0000256" key="1">
    <source>
        <dbReference type="SAM" id="SignalP"/>
    </source>
</evidence>
<dbReference type="Proteomes" id="UP000233491">
    <property type="component" value="Unassembled WGS sequence"/>
</dbReference>
<feature type="chain" id="PRO_5015065821" evidence="1">
    <location>
        <begin position="28"/>
        <end position="152"/>
    </location>
</feature>
<accession>A0A1I4VM25</accession>
<evidence type="ECO:0000313" key="3">
    <source>
        <dbReference type="Proteomes" id="UP000233491"/>
    </source>
</evidence>